<sequence>MIEIQNQEHFDKIKAFAESTGRMKQLQEKLDYLDDYADHERKGLTKCVLGYDFAPYSFSFLMMKKDDNGEYQRWFNGGLIYFSAGDSGVGMPQLSVRIGDISESNWSIHT</sequence>
<evidence type="ECO:0000313" key="1">
    <source>
        <dbReference type="EMBL" id="KKM71645.1"/>
    </source>
</evidence>
<accession>A0A0F9M4Q6</accession>
<protein>
    <submittedName>
        <fullName evidence="1">Uncharacterized protein</fullName>
    </submittedName>
</protein>
<comment type="caution">
    <text evidence="1">The sequence shown here is derived from an EMBL/GenBank/DDBJ whole genome shotgun (WGS) entry which is preliminary data.</text>
</comment>
<gene>
    <name evidence="1" type="ORF">LCGC14_1428440</name>
</gene>
<dbReference type="AlphaFoldDB" id="A0A0F9M4Q6"/>
<dbReference type="EMBL" id="LAZR01009598">
    <property type="protein sequence ID" value="KKM71645.1"/>
    <property type="molecule type" value="Genomic_DNA"/>
</dbReference>
<organism evidence="1">
    <name type="scientific">marine sediment metagenome</name>
    <dbReference type="NCBI Taxonomy" id="412755"/>
    <lineage>
        <taxon>unclassified sequences</taxon>
        <taxon>metagenomes</taxon>
        <taxon>ecological metagenomes</taxon>
    </lineage>
</organism>
<name>A0A0F9M4Q6_9ZZZZ</name>
<reference evidence="1" key="1">
    <citation type="journal article" date="2015" name="Nature">
        <title>Complex archaea that bridge the gap between prokaryotes and eukaryotes.</title>
        <authorList>
            <person name="Spang A."/>
            <person name="Saw J.H."/>
            <person name="Jorgensen S.L."/>
            <person name="Zaremba-Niedzwiedzka K."/>
            <person name="Martijn J."/>
            <person name="Lind A.E."/>
            <person name="van Eijk R."/>
            <person name="Schleper C."/>
            <person name="Guy L."/>
            <person name="Ettema T.J."/>
        </authorList>
    </citation>
    <scope>NUCLEOTIDE SEQUENCE</scope>
</reference>
<proteinExistence type="predicted"/>